<dbReference type="EMBL" id="BX569693">
    <property type="protein sequence ID" value="CAE08090.1"/>
    <property type="molecule type" value="Genomic_DNA"/>
</dbReference>
<dbReference type="Pfam" id="PF13481">
    <property type="entry name" value="AAA_25"/>
    <property type="match status" value="1"/>
</dbReference>
<proteinExistence type="predicted"/>
<dbReference type="STRING" id="84588.SYNW1575"/>
<dbReference type="AlphaFoldDB" id="Q7U5W6"/>
<evidence type="ECO:0000313" key="2">
    <source>
        <dbReference type="Proteomes" id="UP000001422"/>
    </source>
</evidence>
<dbReference type="Gene3D" id="3.40.50.300">
    <property type="entry name" value="P-loop containing nucleotide triphosphate hydrolases"/>
    <property type="match status" value="1"/>
</dbReference>
<keyword evidence="2" id="KW-1185">Reference proteome</keyword>
<dbReference type="InterPro" id="IPR027417">
    <property type="entry name" value="P-loop_NTPase"/>
</dbReference>
<accession>Q7U5W6</accession>
<name>Q7U5W6_PARMW</name>
<sequence>MQNAELNKVVDDAENDNPELKTKDFIERATTLKENLDTGLERVDQIDDPALRSVALIQLRDELGLNRNEFMRLVELLSKFKGEQPPEDFDELRKWTSERREPPVVEDLLGSSCLTVWAADGSSGKSMGGYELSEAVTTGGKFAGQFQAQVGDVVFVQEDESPSDAEVKWRRMGFNPDGKRLHMMWSFTPMMLPELKAKIQPPKQSWW</sequence>
<dbReference type="Proteomes" id="UP000001422">
    <property type="component" value="Chromosome"/>
</dbReference>
<dbReference type="KEGG" id="syw:SYNW1575"/>
<evidence type="ECO:0000313" key="1">
    <source>
        <dbReference type="EMBL" id="CAE08090.1"/>
    </source>
</evidence>
<dbReference type="RefSeq" id="WP_011128439.1">
    <property type="nucleotide sequence ID" value="NC_005070.1"/>
</dbReference>
<protein>
    <submittedName>
        <fullName evidence="1">Uncharacterized protein</fullName>
    </submittedName>
</protein>
<gene>
    <name evidence="1" type="ordered locus">SYNW1575</name>
</gene>
<organism evidence="1 2">
    <name type="scientific">Parasynechococcus marenigrum (strain WH8102)</name>
    <dbReference type="NCBI Taxonomy" id="84588"/>
    <lineage>
        <taxon>Bacteria</taxon>
        <taxon>Bacillati</taxon>
        <taxon>Cyanobacteriota</taxon>
        <taxon>Cyanophyceae</taxon>
        <taxon>Synechococcales</taxon>
        <taxon>Prochlorococcaceae</taxon>
        <taxon>Parasynechococcus</taxon>
        <taxon>Parasynechococcus marenigrum</taxon>
    </lineage>
</organism>
<dbReference type="HOGENOM" id="CLU_1325814_0_0_3"/>
<reference evidence="1 2" key="1">
    <citation type="journal article" date="2003" name="Nature">
        <title>The genome of a motile marine Synechococcus.</title>
        <authorList>
            <person name="Palenik B."/>
            <person name="Brahamsha B."/>
            <person name="Larimer F."/>
            <person name="Land M."/>
            <person name="Hauser L."/>
            <person name="Chain P."/>
            <person name="Lamerdin J."/>
            <person name="Regala W."/>
            <person name="Allen E.A."/>
            <person name="McCarren J."/>
            <person name="Paulsen I."/>
            <person name="Dufresne A."/>
            <person name="Partensky F."/>
            <person name="Webb E."/>
            <person name="Waterbury J."/>
        </authorList>
    </citation>
    <scope>NUCLEOTIDE SEQUENCE [LARGE SCALE GENOMIC DNA]</scope>
    <source>
        <strain evidence="1 2">WH8102</strain>
    </source>
</reference>